<dbReference type="Gene3D" id="2.120.10.30">
    <property type="entry name" value="TolB, C-terminal domain"/>
    <property type="match status" value="1"/>
</dbReference>
<evidence type="ECO:0000313" key="3">
    <source>
        <dbReference type="EMBL" id="KAK3101112.1"/>
    </source>
</evidence>
<sequence>MFHASAGSQRDGGQFDSYGRHEMNGRSSAAFHREDMNGRNSVISGRNEINGRNSVASFRNDPNGRSSVASDRNGRSSVASGNGAQENGRSSVVSGVKDNRDRRSSGSGAGSHNSVHGSAASSRSSRSHISSMSSTNTSSPGYIFMSYQWRHRALMEGVKDWLEEAGIKVSIDIDPRTGSIQPPDQASLVGAALVVIGLSSKYKENIDCEVEAKFAQRMNKRVIFLQLEEGYTGTSWLKPMVQSNILLDFTKENDMNKMNQLMQVIRKEMKPFNIRLRRLKEFTVNTPLDRRPADVTGVLGLSNGTIVVIDKDNNLLKLFSEEGEYLSSIYNPQEAWGITSVNGSEFATCGLYDQKVHFWKVEGKLIRKTDKLFSLTSHAEGIHFNGRYFVILHRQELKLSLLSPNGRELGQINLNRIDNGRLEIGRDLKLDKDQDLIYIPVLKDIKGVLCIEFEFSHRTSKIHLTERWRCPLLGRPSTIMKIDGVIGGSDVICATDLTTKSVEMIGTDETNRGTLLWHAFLEGQPNCITGYVDSNGTRKFLLSYSYFDGKRSHITIFRFH</sequence>
<keyword evidence="4" id="KW-1185">Reference proteome</keyword>
<dbReference type="Proteomes" id="UP001186944">
    <property type="component" value="Unassembled WGS sequence"/>
</dbReference>
<accession>A0AA88YGQ6</accession>
<evidence type="ECO:0000256" key="1">
    <source>
        <dbReference type="SAM" id="MobiDB-lite"/>
    </source>
</evidence>
<feature type="region of interest" description="Disordered" evidence="1">
    <location>
        <begin position="1"/>
        <end position="137"/>
    </location>
</feature>
<feature type="domain" description="TIR" evidence="2">
    <location>
        <begin position="143"/>
        <end position="261"/>
    </location>
</feature>
<dbReference type="Gene3D" id="3.40.50.10140">
    <property type="entry name" value="Toll/interleukin-1 receptor homology (TIR) domain"/>
    <property type="match status" value="1"/>
</dbReference>
<dbReference type="InterPro" id="IPR011042">
    <property type="entry name" value="6-blade_b-propeller_TolB-like"/>
</dbReference>
<proteinExistence type="predicted"/>
<protein>
    <recommendedName>
        <fullName evidence="2">TIR domain-containing protein</fullName>
    </recommendedName>
</protein>
<comment type="caution">
    <text evidence="3">The sequence shown here is derived from an EMBL/GenBank/DDBJ whole genome shotgun (WGS) entry which is preliminary data.</text>
</comment>
<dbReference type="GO" id="GO:0007165">
    <property type="term" value="P:signal transduction"/>
    <property type="evidence" value="ECO:0007669"/>
    <property type="project" value="InterPro"/>
</dbReference>
<dbReference type="InterPro" id="IPR035897">
    <property type="entry name" value="Toll_tir_struct_dom_sf"/>
</dbReference>
<name>A0AA88YGQ6_PINIB</name>
<dbReference type="PANTHER" id="PTHR46270">
    <property type="entry name" value="ARMADILLO-TYPE FOLD-RELATED"/>
    <property type="match status" value="1"/>
</dbReference>
<dbReference type="InterPro" id="IPR000157">
    <property type="entry name" value="TIR_dom"/>
</dbReference>
<dbReference type="AlphaFoldDB" id="A0AA88YGQ6"/>
<gene>
    <name evidence="3" type="ORF">FSP39_001035</name>
</gene>
<reference evidence="3" key="1">
    <citation type="submission" date="2019-08" db="EMBL/GenBank/DDBJ databases">
        <title>The improved chromosome-level genome for the pearl oyster Pinctada fucata martensii using PacBio sequencing and Hi-C.</title>
        <authorList>
            <person name="Zheng Z."/>
        </authorList>
    </citation>
    <scope>NUCLEOTIDE SEQUENCE</scope>
    <source>
        <strain evidence="3">ZZ-2019</strain>
        <tissue evidence="3">Adductor muscle</tissue>
    </source>
</reference>
<feature type="compositionally biased region" description="Low complexity" evidence="1">
    <location>
        <begin position="110"/>
        <end position="137"/>
    </location>
</feature>
<organism evidence="3 4">
    <name type="scientific">Pinctada imbricata</name>
    <name type="common">Atlantic pearl-oyster</name>
    <name type="synonym">Pinctada martensii</name>
    <dbReference type="NCBI Taxonomy" id="66713"/>
    <lineage>
        <taxon>Eukaryota</taxon>
        <taxon>Metazoa</taxon>
        <taxon>Spiralia</taxon>
        <taxon>Lophotrochozoa</taxon>
        <taxon>Mollusca</taxon>
        <taxon>Bivalvia</taxon>
        <taxon>Autobranchia</taxon>
        <taxon>Pteriomorphia</taxon>
        <taxon>Pterioida</taxon>
        <taxon>Pterioidea</taxon>
        <taxon>Pteriidae</taxon>
        <taxon>Pinctada</taxon>
    </lineage>
</organism>
<dbReference type="EMBL" id="VSWD01000005">
    <property type="protein sequence ID" value="KAK3101112.1"/>
    <property type="molecule type" value="Genomic_DNA"/>
</dbReference>
<dbReference type="SUPFAM" id="SSF101898">
    <property type="entry name" value="NHL repeat"/>
    <property type="match status" value="1"/>
</dbReference>
<feature type="compositionally biased region" description="Polar residues" evidence="1">
    <location>
        <begin position="63"/>
        <end position="93"/>
    </location>
</feature>
<dbReference type="PANTHER" id="PTHR46270:SF2">
    <property type="entry name" value="TIR DOMAIN-CONTAINING PROTEIN"/>
    <property type="match status" value="1"/>
</dbReference>
<evidence type="ECO:0000313" key="4">
    <source>
        <dbReference type="Proteomes" id="UP001186944"/>
    </source>
</evidence>
<evidence type="ECO:0000259" key="2">
    <source>
        <dbReference type="Pfam" id="PF13676"/>
    </source>
</evidence>
<dbReference type="Pfam" id="PF13676">
    <property type="entry name" value="TIR_2"/>
    <property type="match status" value="1"/>
</dbReference>